<evidence type="ECO:0008006" key="3">
    <source>
        <dbReference type="Google" id="ProtNLM"/>
    </source>
</evidence>
<dbReference type="Proteomes" id="UP001162156">
    <property type="component" value="Unassembled WGS sequence"/>
</dbReference>
<evidence type="ECO:0000313" key="2">
    <source>
        <dbReference type="Proteomes" id="UP001162156"/>
    </source>
</evidence>
<organism evidence="1 2">
    <name type="scientific">Rhamnusium bicolor</name>
    <dbReference type="NCBI Taxonomy" id="1586634"/>
    <lineage>
        <taxon>Eukaryota</taxon>
        <taxon>Metazoa</taxon>
        <taxon>Ecdysozoa</taxon>
        <taxon>Arthropoda</taxon>
        <taxon>Hexapoda</taxon>
        <taxon>Insecta</taxon>
        <taxon>Pterygota</taxon>
        <taxon>Neoptera</taxon>
        <taxon>Endopterygota</taxon>
        <taxon>Coleoptera</taxon>
        <taxon>Polyphaga</taxon>
        <taxon>Cucujiformia</taxon>
        <taxon>Chrysomeloidea</taxon>
        <taxon>Cerambycidae</taxon>
        <taxon>Lepturinae</taxon>
        <taxon>Rhagiini</taxon>
        <taxon>Rhamnusium</taxon>
    </lineage>
</organism>
<dbReference type="InterPro" id="IPR036273">
    <property type="entry name" value="CRAL/TRIO_N_dom_sf"/>
</dbReference>
<protein>
    <recommendedName>
        <fullName evidence="3">CRAL-TRIO domain-containing protein</fullName>
    </recommendedName>
</protein>
<keyword evidence="2" id="KW-1185">Reference proteome</keyword>
<dbReference type="PANTHER" id="PTHR10174:SF213">
    <property type="entry name" value="CRAL-TRIO DOMAIN-CONTAINING PROTEIN"/>
    <property type="match status" value="1"/>
</dbReference>
<gene>
    <name evidence="1" type="ORF">NQ314_006319</name>
</gene>
<evidence type="ECO:0000313" key="1">
    <source>
        <dbReference type="EMBL" id="KAJ8959001.1"/>
    </source>
</evidence>
<reference evidence="1" key="1">
    <citation type="journal article" date="2023" name="Insect Mol. Biol.">
        <title>Genome sequencing provides insights into the evolution of gene families encoding plant cell wall-degrading enzymes in longhorned beetles.</title>
        <authorList>
            <person name="Shin N.R."/>
            <person name="Okamura Y."/>
            <person name="Kirsch R."/>
            <person name="Pauchet Y."/>
        </authorList>
    </citation>
    <scope>NUCLEOTIDE SEQUENCE</scope>
    <source>
        <strain evidence="1">RBIC_L_NR</strain>
    </source>
</reference>
<comment type="caution">
    <text evidence="1">The sequence shown here is derived from an EMBL/GenBank/DDBJ whole genome shotgun (WGS) entry which is preliminary data.</text>
</comment>
<proteinExistence type="predicted"/>
<dbReference type="AlphaFoldDB" id="A0AAV8Z6D5"/>
<dbReference type="InterPro" id="IPR036865">
    <property type="entry name" value="CRAL-TRIO_dom_sf"/>
</dbReference>
<dbReference type="GO" id="GO:1902936">
    <property type="term" value="F:phosphatidylinositol bisphosphate binding"/>
    <property type="evidence" value="ECO:0007669"/>
    <property type="project" value="TreeGrafter"/>
</dbReference>
<dbReference type="PANTHER" id="PTHR10174">
    <property type="entry name" value="ALPHA-TOCOPHEROL TRANSFER PROTEIN-RELATED"/>
    <property type="match status" value="1"/>
</dbReference>
<dbReference type="SUPFAM" id="SSF46938">
    <property type="entry name" value="CRAL/TRIO N-terminal domain"/>
    <property type="match status" value="1"/>
</dbReference>
<dbReference type="SUPFAM" id="SSF52087">
    <property type="entry name" value="CRAL/TRIO domain"/>
    <property type="match status" value="1"/>
</dbReference>
<accession>A0AAV8Z6D5</accession>
<dbReference type="EMBL" id="JANEYF010001701">
    <property type="protein sequence ID" value="KAJ8959001.1"/>
    <property type="molecule type" value="Genomic_DNA"/>
</dbReference>
<dbReference type="Gene3D" id="3.40.525.10">
    <property type="entry name" value="CRAL-TRIO lipid binding domain"/>
    <property type="match status" value="1"/>
</dbReference>
<dbReference type="GO" id="GO:0016020">
    <property type="term" value="C:membrane"/>
    <property type="evidence" value="ECO:0007669"/>
    <property type="project" value="TreeGrafter"/>
</dbReference>
<name>A0AAV8Z6D5_9CUCU</name>
<sequence length="160" mass="18385">MELEYQFTSEQIISEGRTSKENLETIRTWLSNLDDKDIPLTVQDEIIVLFLLSCSNDIALTKKTVVAYYKCKKQGPEIYDDRNVERADVKLALNTIHMSSIPVRTDENYVVHYFKINDTSYNNFDLVPIMKISYMLLDIAQEKNPPNGLIVVIDMKGVSS</sequence>